<dbReference type="EMBL" id="VCQU01000002">
    <property type="protein sequence ID" value="NMN95045.1"/>
    <property type="molecule type" value="Genomic_DNA"/>
</dbReference>
<dbReference type="SUPFAM" id="SSF46689">
    <property type="entry name" value="Homeodomain-like"/>
    <property type="match status" value="1"/>
</dbReference>
<dbReference type="GO" id="GO:0003700">
    <property type="term" value="F:DNA-binding transcription factor activity"/>
    <property type="evidence" value="ECO:0007669"/>
    <property type="project" value="TreeGrafter"/>
</dbReference>
<keyword evidence="1" id="KW-0805">Transcription regulation</keyword>
<gene>
    <name evidence="7" type="ORF">FGL95_08360</name>
</gene>
<evidence type="ECO:0000256" key="3">
    <source>
        <dbReference type="ARBA" id="ARBA00023163"/>
    </source>
</evidence>
<feature type="DNA-binding region" description="H-T-H motif" evidence="4">
    <location>
        <begin position="48"/>
        <end position="67"/>
    </location>
</feature>
<evidence type="ECO:0000256" key="4">
    <source>
        <dbReference type="PROSITE-ProRule" id="PRU00335"/>
    </source>
</evidence>
<organism evidence="7 8">
    <name type="scientific">Antrihabitans stalactiti</name>
    <dbReference type="NCBI Taxonomy" id="2584121"/>
    <lineage>
        <taxon>Bacteria</taxon>
        <taxon>Bacillati</taxon>
        <taxon>Actinomycetota</taxon>
        <taxon>Actinomycetes</taxon>
        <taxon>Mycobacteriales</taxon>
        <taxon>Nocardiaceae</taxon>
        <taxon>Antrihabitans</taxon>
    </lineage>
</organism>
<keyword evidence="2 4" id="KW-0238">DNA-binding</keyword>
<reference evidence="7 8" key="1">
    <citation type="submission" date="2019-05" db="EMBL/GenBank/DDBJ databases">
        <authorList>
            <person name="Lee S.D."/>
        </authorList>
    </citation>
    <scope>NUCLEOTIDE SEQUENCE [LARGE SCALE GENOMIC DNA]</scope>
    <source>
        <strain evidence="7 8">YC2-7</strain>
    </source>
</reference>
<dbReference type="PANTHER" id="PTHR30055:SF234">
    <property type="entry name" value="HTH-TYPE TRANSCRIPTIONAL REGULATOR BETI"/>
    <property type="match status" value="1"/>
</dbReference>
<dbReference type="AlphaFoldDB" id="A0A848K7T5"/>
<evidence type="ECO:0000256" key="1">
    <source>
        <dbReference type="ARBA" id="ARBA00023015"/>
    </source>
</evidence>
<name>A0A848K7T5_9NOCA</name>
<protein>
    <submittedName>
        <fullName evidence="7">TetR/AcrR family transcriptional regulator</fullName>
    </submittedName>
</protein>
<evidence type="ECO:0000259" key="6">
    <source>
        <dbReference type="PROSITE" id="PS50977"/>
    </source>
</evidence>
<sequence length="201" mass="22360">MESTPVTPKSRKAKAQQSKRPAATRLTEQDWIDGALALLQRDGVGAIRIPQLCAELGVTKGSFYWHFSDVDQLLEAIADHWCGIQNDAVRGLTAVESLPVGERLEVMAEGLINEPTWLVESTIREWARTDQKVADAVRDLDLRIFGVLQKAMLELGFSPTEARTRAGTLVFAGIGFVHSRRSMPTPTSAELREMFDLLTRR</sequence>
<dbReference type="PANTHER" id="PTHR30055">
    <property type="entry name" value="HTH-TYPE TRANSCRIPTIONAL REGULATOR RUTR"/>
    <property type="match status" value="1"/>
</dbReference>
<reference evidence="7 8" key="2">
    <citation type="submission" date="2020-06" db="EMBL/GenBank/DDBJ databases">
        <title>Antribacter stalactiti gen. nov., sp. nov., a new member of the family Nacardiaceae isolated from a cave.</title>
        <authorList>
            <person name="Kim I.S."/>
        </authorList>
    </citation>
    <scope>NUCLEOTIDE SEQUENCE [LARGE SCALE GENOMIC DNA]</scope>
    <source>
        <strain evidence="7 8">YC2-7</strain>
    </source>
</reference>
<feature type="region of interest" description="Disordered" evidence="5">
    <location>
        <begin position="1"/>
        <end position="24"/>
    </location>
</feature>
<dbReference type="Pfam" id="PF00440">
    <property type="entry name" value="TetR_N"/>
    <property type="match status" value="1"/>
</dbReference>
<evidence type="ECO:0000313" key="8">
    <source>
        <dbReference type="Proteomes" id="UP000535543"/>
    </source>
</evidence>
<accession>A0A848K7T5</accession>
<dbReference type="PROSITE" id="PS50977">
    <property type="entry name" value="HTH_TETR_2"/>
    <property type="match status" value="1"/>
</dbReference>
<evidence type="ECO:0000256" key="5">
    <source>
        <dbReference type="SAM" id="MobiDB-lite"/>
    </source>
</evidence>
<proteinExistence type="predicted"/>
<evidence type="ECO:0000256" key="2">
    <source>
        <dbReference type="ARBA" id="ARBA00023125"/>
    </source>
</evidence>
<comment type="caution">
    <text evidence="7">The sequence shown here is derived from an EMBL/GenBank/DDBJ whole genome shotgun (WGS) entry which is preliminary data.</text>
</comment>
<feature type="domain" description="HTH tetR-type" evidence="6">
    <location>
        <begin position="25"/>
        <end position="85"/>
    </location>
</feature>
<dbReference type="GO" id="GO:0000976">
    <property type="term" value="F:transcription cis-regulatory region binding"/>
    <property type="evidence" value="ECO:0007669"/>
    <property type="project" value="TreeGrafter"/>
</dbReference>
<dbReference type="InterPro" id="IPR001647">
    <property type="entry name" value="HTH_TetR"/>
</dbReference>
<dbReference type="InterPro" id="IPR050109">
    <property type="entry name" value="HTH-type_TetR-like_transc_reg"/>
</dbReference>
<dbReference type="Gene3D" id="1.10.357.10">
    <property type="entry name" value="Tetracycline Repressor, domain 2"/>
    <property type="match status" value="1"/>
</dbReference>
<dbReference type="InterPro" id="IPR009057">
    <property type="entry name" value="Homeodomain-like_sf"/>
</dbReference>
<evidence type="ECO:0000313" key="7">
    <source>
        <dbReference type="EMBL" id="NMN95045.1"/>
    </source>
</evidence>
<keyword evidence="3" id="KW-0804">Transcription</keyword>
<dbReference type="Proteomes" id="UP000535543">
    <property type="component" value="Unassembled WGS sequence"/>
</dbReference>
<keyword evidence="8" id="KW-1185">Reference proteome</keyword>